<feature type="transmembrane region" description="Helical" evidence="6">
    <location>
        <begin position="95"/>
        <end position="112"/>
    </location>
</feature>
<feature type="transmembrane region" description="Helical" evidence="6">
    <location>
        <begin position="194"/>
        <end position="213"/>
    </location>
</feature>
<keyword evidence="4 6" id="KW-1133">Transmembrane helix</keyword>
<evidence type="ECO:0000256" key="1">
    <source>
        <dbReference type="ARBA" id="ARBA00004141"/>
    </source>
</evidence>
<comment type="subcellular location">
    <subcellularLocation>
        <location evidence="6">Cell membrane</location>
        <topology evidence="6">Multi-pass membrane protein</topology>
    </subcellularLocation>
    <subcellularLocation>
        <location evidence="1">Membrane</location>
        <topology evidence="1">Multi-pass membrane protein</topology>
    </subcellularLocation>
</comment>
<gene>
    <name evidence="7" type="ORF">GCM10007876_15960</name>
</gene>
<evidence type="ECO:0000313" key="8">
    <source>
        <dbReference type="Proteomes" id="UP001161389"/>
    </source>
</evidence>
<dbReference type="Pfam" id="PF01925">
    <property type="entry name" value="TauE"/>
    <property type="match status" value="1"/>
</dbReference>
<feature type="transmembrane region" description="Helical" evidence="6">
    <location>
        <begin position="40"/>
        <end position="57"/>
    </location>
</feature>
<dbReference type="InterPro" id="IPR051598">
    <property type="entry name" value="TSUP/Inactive_protease-like"/>
</dbReference>
<sequence>MALIVGLIIGLVLGLTGAGGSVFAVPLLIILLDLPMQQAIGISLGAVAVSALFGTITRLKSGNILWLPALVYSVLGAATAPIGNVVNQSIDEVTLLISFALLVVMIAARMWIQAQRTPEDTKAIRAQWSADKSEQEALCRAAGNQPFSIGFSCILAMSGGAVLTGLLSGLYGVGGGFLIVPTLIFLIQVSIQQAIATSLVVISVISSSGFITYLLSGATVESKTLALVCFGGVSGMVVGLLTSKRVNGPTLQKSFAGAMLIMMCITLMVKLFLRA</sequence>
<evidence type="ECO:0000256" key="2">
    <source>
        <dbReference type="ARBA" id="ARBA00009142"/>
    </source>
</evidence>
<evidence type="ECO:0000313" key="7">
    <source>
        <dbReference type="EMBL" id="GLQ31117.1"/>
    </source>
</evidence>
<evidence type="ECO:0000256" key="3">
    <source>
        <dbReference type="ARBA" id="ARBA00022692"/>
    </source>
</evidence>
<keyword evidence="6" id="KW-1003">Cell membrane</keyword>
<dbReference type="GO" id="GO:0005886">
    <property type="term" value="C:plasma membrane"/>
    <property type="evidence" value="ECO:0007669"/>
    <property type="project" value="UniProtKB-SubCell"/>
</dbReference>
<dbReference type="Proteomes" id="UP001161389">
    <property type="component" value="Unassembled WGS sequence"/>
</dbReference>
<dbReference type="InterPro" id="IPR002781">
    <property type="entry name" value="TM_pro_TauE-like"/>
</dbReference>
<dbReference type="PANTHER" id="PTHR43701">
    <property type="entry name" value="MEMBRANE TRANSPORTER PROTEIN MJ0441-RELATED"/>
    <property type="match status" value="1"/>
</dbReference>
<feature type="transmembrane region" description="Helical" evidence="6">
    <location>
        <begin position="225"/>
        <end position="243"/>
    </location>
</feature>
<feature type="transmembrane region" description="Helical" evidence="6">
    <location>
        <begin position="169"/>
        <end position="187"/>
    </location>
</feature>
<evidence type="ECO:0000256" key="4">
    <source>
        <dbReference type="ARBA" id="ARBA00022989"/>
    </source>
</evidence>
<accession>A0AA37S8E3</accession>
<organism evidence="7 8">
    <name type="scientific">Litoribrevibacter albus</name>
    <dbReference type="NCBI Taxonomy" id="1473156"/>
    <lineage>
        <taxon>Bacteria</taxon>
        <taxon>Pseudomonadati</taxon>
        <taxon>Pseudomonadota</taxon>
        <taxon>Gammaproteobacteria</taxon>
        <taxon>Oceanospirillales</taxon>
        <taxon>Oceanospirillaceae</taxon>
        <taxon>Litoribrevibacter</taxon>
    </lineage>
</organism>
<evidence type="ECO:0000256" key="5">
    <source>
        <dbReference type="ARBA" id="ARBA00023136"/>
    </source>
</evidence>
<dbReference type="RefSeq" id="WP_284380610.1">
    <property type="nucleotide sequence ID" value="NZ_BSNM01000011.1"/>
</dbReference>
<protein>
    <recommendedName>
        <fullName evidence="6">Probable membrane transporter protein</fullName>
    </recommendedName>
</protein>
<feature type="transmembrane region" description="Helical" evidence="6">
    <location>
        <begin position="255"/>
        <end position="273"/>
    </location>
</feature>
<feature type="transmembrane region" description="Helical" evidence="6">
    <location>
        <begin position="64"/>
        <end position="83"/>
    </location>
</feature>
<comment type="caution">
    <text evidence="7">The sequence shown here is derived from an EMBL/GenBank/DDBJ whole genome shotgun (WGS) entry which is preliminary data.</text>
</comment>
<dbReference type="PANTHER" id="PTHR43701:SF2">
    <property type="entry name" value="MEMBRANE TRANSPORTER PROTEIN YJNA-RELATED"/>
    <property type="match status" value="1"/>
</dbReference>
<reference evidence="7" key="1">
    <citation type="journal article" date="2014" name="Int. J. Syst. Evol. Microbiol.">
        <title>Complete genome sequence of Corynebacterium casei LMG S-19264T (=DSM 44701T), isolated from a smear-ripened cheese.</title>
        <authorList>
            <consortium name="US DOE Joint Genome Institute (JGI-PGF)"/>
            <person name="Walter F."/>
            <person name="Albersmeier A."/>
            <person name="Kalinowski J."/>
            <person name="Ruckert C."/>
        </authorList>
    </citation>
    <scope>NUCLEOTIDE SEQUENCE</scope>
    <source>
        <strain evidence="7">NBRC 110071</strain>
    </source>
</reference>
<keyword evidence="3 6" id="KW-0812">Transmembrane</keyword>
<name>A0AA37S8E3_9GAMM</name>
<keyword evidence="8" id="KW-1185">Reference proteome</keyword>
<proteinExistence type="inferred from homology"/>
<dbReference type="EMBL" id="BSNM01000011">
    <property type="protein sequence ID" value="GLQ31117.1"/>
    <property type="molecule type" value="Genomic_DNA"/>
</dbReference>
<keyword evidence="5 6" id="KW-0472">Membrane</keyword>
<dbReference type="AlphaFoldDB" id="A0AA37S8E3"/>
<evidence type="ECO:0000256" key="6">
    <source>
        <dbReference type="RuleBase" id="RU363041"/>
    </source>
</evidence>
<comment type="similarity">
    <text evidence="2 6">Belongs to the 4-toluene sulfonate uptake permease (TSUP) (TC 2.A.102) family.</text>
</comment>
<reference evidence="7" key="2">
    <citation type="submission" date="2023-01" db="EMBL/GenBank/DDBJ databases">
        <title>Draft genome sequence of Litoribrevibacter albus strain NBRC 110071.</title>
        <authorList>
            <person name="Sun Q."/>
            <person name="Mori K."/>
        </authorList>
    </citation>
    <scope>NUCLEOTIDE SEQUENCE</scope>
    <source>
        <strain evidence="7">NBRC 110071</strain>
    </source>
</reference>